<reference evidence="1" key="1">
    <citation type="submission" date="2023-03" db="EMBL/GenBank/DDBJ databases">
        <title>Massive genome expansion in bonnet fungi (Mycena s.s.) driven by repeated elements and novel gene families across ecological guilds.</title>
        <authorList>
            <consortium name="Lawrence Berkeley National Laboratory"/>
            <person name="Harder C.B."/>
            <person name="Miyauchi S."/>
            <person name="Viragh M."/>
            <person name="Kuo A."/>
            <person name="Thoen E."/>
            <person name="Andreopoulos B."/>
            <person name="Lu D."/>
            <person name="Skrede I."/>
            <person name="Drula E."/>
            <person name="Henrissat B."/>
            <person name="Morin E."/>
            <person name="Kohler A."/>
            <person name="Barry K."/>
            <person name="LaButti K."/>
            <person name="Morin E."/>
            <person name="Salamov A."/>
            <person name="Lipzen A."/>
            <person name="Mereny Z."/>
            <person name="Hegedus B."/>
            <person name="Baldrian P."/>
            <person name="Stursova M."/>
            <person name="Weitz H."/>
            <person name="Taylor A."/>
            <person name="Grigoriev I.V."/>
            <person name="Nagy L.G."/>
            <person name="Martin F."/>
            <person name="Kauserud H."/>
        </authorList>
    </citation>
    <scope>NUCLEOTIDE SEQUENCE</scope>
    <source>
        <strain evidence="1">9144</strain>
    </source>
</reference>
<protein>
    <submittedName>
        <fullName evidence="1">Uncharacterized protein</fullName>
    </submittedName>
</protein>
<keyword evidence="2" id="KW-1185">Reference proteome</keyword>
<accession>A0AAD6V531</accession>
<evidence type="ECO:0000313" key="2">
    <source>
        <dbReference type="Proteomes" id="UP001219525"/>
    </source>
</evidence>
<gene>
    <name evidence="1" type="ORF">GGX14DRAFT_369826</name>
</gene>
<organism evidence="1 2">
    <name type="scientific">Mycena pura</name>
    <dbReference type="NCBI Taxonomy" id="153505"/>
    <lineage>
        <taxon>Eukaryota</taxon>
        <taxon>Fungi</taxon>
        <taxon>Dikarya</taxon>
        <taxon>Basidiomycota</taxon>
        <taxon>Agaricomycotina</taxon>
        <taxon>Agaricomycetes</taxon>
        <taxon>Agaricomycetidae</taxon>
        <taxon>Agaricales</taxon>
        <taxon>Marasmiineae</taxon>
        <taxon>Mycenaceae</taxon>
        <taxon>Mycena</taxon>
    </lineage>
</organism>
<sequence length="167" mass="18514">DADAEINAEKSEITIETPRPCKKALPCGGFVFPFSGPGKTASSDYPYALHDTLQLPWPYSSSADGTLTLRSIACSKICAKGRSNCSACAGLSKDSILEGILDREKHGVHEKANYAYQSFSNLIELLRRKNKRIEEILALYINPHLKVGDFGRFCDNFWDLEIAETPR</sequence>
<dbReference type="Proteomes" id="UP001219525">
    <property type="component" value="Unassembled WGS sequence"/>
</dbReference>
<feature type="non-terminal residue" evidence="1">
    <location>
        <position position="1"/>
    </location>
</feature>
<evidence type="ECO:0000313" key="1">
    <source>
        <dbReference type="EMBL" id="KAJ7203145.1"/>
    </source>
</evidence>
<name>A0AAD6V531_9AGAR</name>
<dbReference type="AlphaFoldDB" id="A0AAD6V531"/>
<comment type="caution">
    <text evidence="1">The sequence shown here is derived from an EMBL/GenBank/DDBJ whole genome shotgun (WGS) entry which is preliminary data.</text>
</comment>
<dbReference type="EMBL" id="JARJCW010000052">
    <property type="protein sequence ID" value="KAJ7203145.1"/>
    <property type="molecule type" value="Genomic_DNA"/>
</dbReference>
<proteinExistence type="predicted"/>